<dbReference type="Gene3D" id="2.130.10.10">
    <property type="entry name" value="YVTN repeat-like/Quinoprotein amine dehydrogenase"/>
    <property type="match status" value="2"/>
</dbReference>
<dbReference type="HOGENOM" id="CLU_000288_57_18_1"/>
<dbReference type="PANTHER" id="PTHR19848:SF8">
    <property type="entry name" value="F-BOX AND WD REPEAT DOMAIN CONTAINING 7"/>
    <property type="match status" value="1"/>
</dbReference>
<feature type="repeat" description="WD" evidence="3">
    <location>
        <begin position="218"/>
        <end position="249"/>
    </location>
</feature>
<accession>A0A0C9TC42</accession>
<keyword evidence="2" id="KW-0677">Repeat</keyword>
<keyword evidence="1 3" id="KW-0853">WD repeat</keyword>
<dbReference type="PANTHER" id="PTHR19848">
    <property type="entry name" value="WD40 REPEAT PROTEIN"/>
    <property type="match status" value="1"/>
</dbReference>
<feature type="repeat" description="WD" evidence="3">
    <location>
        <begin position="176"/>
        <end position="217"/>
    </location>
</feature>
<dbReference type="SUPFAM" id="SSF50978">
    <property type="entry name" value="WD40 repeat-like"/>
    <property type="match status" value="1"/>
</dbReference>
<evidence type="ECO:0000256" key="2">
    <source>
        <dbReference type="ARBA" id="ARBA00022737"/>
    </source>
</evidence>
<dbReference type="Proteomes" id="UP000053647">
    <property type="component" value="Unassembled WGS sequence"/>
</dbReference>
<feature type="repeat" description="WD" evidence="3">
    <location>
        <begin position="43"/>
        <end position="84"/>
    </location>
</feature>
<dbReference type="Pfam" id="PF00400">
    <property type="entry name" value="WD40"/>
    <property type="match status" value="6"/>
</dbReference>
<dbReference type="InterPro" id="IPR036322">
    <property type="entry name" value="WD40_repeat_dom_sf"/>
</dbReference>
<evidence type="ECO:0008006" key="6">
    <source>
        <dbReference type="Google" id="ProtNLM"/>
    </source>
</evidence>
<sequence length="249" mass="27381">MNGHENYVYQIAYLPGRERIVSCSQDNTVRVWYVENGEQEGTSMTHKHGVHGLAVTRDGKSILSGGQGNSIRLWDVETHNFVKAWGGHTSMIFCIALSPDDKLVASGDRSGKIVLREINDGREIPSRACRLALRAHNGIVTCVLWSLDGSRLFSSSVDRTIRCWNSDTGKPIGEPWKGHTQSVNSLSLSPDGTKLASVSDDKTIRFWDSHSGDPIAQPLQHDNFVDAVTFSPCGEFVASGGRDNKVSIW</sequence>
<dbReference type="InterPro" id="IPR001632">
    <property type="entry name" value="WD40_G-protein_beta-like"/>
</dbReference>
<name>A0A0C9TC42_PAXIN</name>
<dbReference type="PROSITE" id="PS50082">
    <property type="entry name" value="WD_REPEATS_2"/>
    <property type="match status" value="6"/>
</dbReference>
<dbReference type="SMART" id="SM00320">
    <property type="entry name" value="WD40"/>
    <property type="match status" value="6"/>
</dbReference>
<feature type="non-terminal residue" evidence="4">
    <location>
        <position position="249"/>
    </location>
</feature>
<feature type="repeat" description="WD" evidence="3">
    <location>
        <begin position="133"/>
        <end position="174"/>
    </location>
</feature>
<gene>
    <name evidence="4" type="ORF">PAXINDRAFT_93008</name>
</gene>
<feature type="repeat" description="WD" evidence="3">
    <location>
        <begin position="85"/>
        <end position="126"/>
    </location>
</feature>
<dbReference type="EMBL" id="KN820731">
    <property type="protein sequence ID" value="KIJ05767.1"/>
    <property type="molecule type" value="Genomic_DNA"/>
</dbReference>
<dbReference type="PROSITE" id="PS50294">
    <property type="entry name" value="WD_REPEATS_REGION"/>
    <property type="match status" value="5"/>
</dbReference>
<reference evidence="4 5" key="1">
    <citation type="submission" date="2014-06" db="EMBL/GenBank/DDBJ databases">
        <authorList>
            <consortium name="DOE Joint Genome Institute"/>
            <person name="Kuo A."/>
            <person name="Kohler A."/>
            <person name="Nagy L.G."/>
            <person name="Floudas D."/>
            <person name="Copeland A."/>
            <person name="Barry K.W."/>
            <person name="Cichocki N."/>
            <person name="Veneault-Fourrey C."/>
            <person name="LaButti K."/>
            <person name="Lindquist E.A."/>
            <person name="Lipzen A."/>
            <person name="Lundell T."/>
            <person name="Morin E."/>
            <person name="Murat C."/>
            <person name="Sun H."/>
            <person name="Tunlid A."/>
            <person name="Henrissat B."/>
            <person name="Grigoriev I.V."/>
            <person name="Hibbett D.S."/>
            <person name="Martin F."/>
            <person name="Nordberg H.P."/>
            <person name="Cantor M.N."/>
            <person name="Hua S.X."/>
        </authorList>
    </citation>
    <scope>NUCLEOTIDE SEQUENCE [LARGE SCALE GENOMIC DNA]</scope>
    <source>
        <strain evidence="4 5">ATCC 200175</strain>
    </source>
</reference>
<dbReference type="PRINTS" id="PR00320">
    <property type="entry name" value="GPROTEINBRPT"/>
</dbReference>
<reference evidence="5" key="2">
    <citation type="submission" date="2015-01" db="EMBL/GenBank/DDBJ databases">
        <title>Evolutionary Origins and Diversification of the Mycorrhizal Mutualists.</title>
        <authorList>
            <consortium name="DOE Joint Genome Institute"/>
            <consortium name="Mycorrhizal Genomics Consortium"/>
            <person name="Kohler A."/>
            <person name="Kuo A."/>
            <person name="Nagy L.G."/>
            <person name="Floudas D."/>
            <person name="Copeland A."/>
            <person name="Barry K.W."/>
            <person name="Cichocki N."/>
            <person name="Veneault-Fourrey C."/>
            <person name="LaButti K."/>
            <person name="Lindquist E.A."/>
            <person name="Lipzen A."/>
            <person name="Lundell T."/>
            <person name="Morin E."/>
            <person name="Murat C."/>
            <person name="Riley R."/>
            <person name="Ohm R."/>
            <person name="Sun H."/>
            <person name="Tunlid A."/>
            <person name="Henrissat B."/>
            <person name="Grigoriev I.V."/>
            <person name="Hibbett D.S."/>
            <person name="Martin F."/>
        </authorList>
    </citation>
    <scope>NUCLEOTIDE SEQUENCE [LARGE SCALE GENOMIC DNA]</scope>
    <source>
        <strain evidence="5">ATCC 200175</strain>
    </source>
</reference>
<proteinExistence type="predicted"/>
<dbReference type="InterPro" id="IPR015943">
    <property type="entry name" value="WD40/YVTN_repeat-like_dom_sf"/>
</dbReference>
<evidence type="ECO:0000313" key="5">
    <source>
        <dbReference type="Proteomes" id="UP000053647"/>
    </source>
</evidence>
<keyword evidence="5" id="KW-1185">Reference proteome</keyword>
<dbReference type="InterPro" id="IPR001680">
    <property type="entry name" value="WD40_rpt"/>
</dbReference>
<feature type="repeat" description="WD" evidence="3">
    <location>
        <begin position="1"/>
        <end position="42"/>
    </location>
</feature>
<dbReference type="OrthoDB" id="3203311at2759"/>
<evidence type="ECO:0000256" key="1">
    <source>
        <dbReference type="ARBA" id="ARBA00022574"/>
    </source>
</evidence>
<evidence type="ECO:0000313" key="4">
    <source>
        <dbReference type="EMBL" id="KIJ05767.1"/>
    </source>
</evidence>
<dbReference type="AlphaFoldDB" id="A0A0C9TC42"/>
<organism evidence="4 5">
    <name type="scientific">Paxillus involutus ATCC 200175</name>
    <dbReference type="NCBI Taxonomy" id="664439"/>
    <lineage>
        <taxon>Eukaryota</taxon>
        <taxon>Fungi</taxon>
        <taxon>Dikarya</taxon>
        <taxon>Basidiomycota</taxon>
        <taxon>Agaricomycotina</taxon>
        <taxon>Agaricomycetes</taxon>
        <taxon>Agaricomycetidae</taxon>
        <taxon>Boletales</taxon>
        <taxon>Paxilineae</taxon>
        <taxon>Paxillaceae</taxon>
        <taxon>Paxillus</taxon>
    </lineage>
</organism>
<dbReference type="PRINTS" id="PR00319">
    <property type="entry name" value="GPROTEINB"/>
</dbReference>
<dbReference type="CDD" id="cd00200">
    <property type="entry name" value="WD40"/>
    <property type="match status" value="1"/>
</dbReference>
<protein>
    <recommendedName>
        <fullName evidence="6">WD40 repeat-like protein</fullName>
    </recommendedName>
</protein>
<dbReference type="InterPro" id="IPR020472">
    <property type="entry name" value="WD40_PAC1"/>
</dbReference>
<evidence type="ECO:0000256" key="3">
    <source>
        <dbReference type="PROSITE-ProRule" id="PRU00221"/>
    </source>
</evidence>